<reference evidence="2 3" key="1">
    <citation type="submission" date="2018-11" db="EMBL/GenBank/DDBJ databases">
        <title>Taxonoimc description of Halomarina strain SPP-AMP-1.</title>
        <authorList>
            <person name="Pal Y."/>
            <person name="Srinivasana K."/>
            <person name="Verma A."/>
            <person name="Kumar P."/>
        </authorList>
    </citation>
    <scope>NUCLEOTIDE SEQUENCE [LARGE SCALE GENOMIC DNA]</scope>
    <source>
        <strain evidence="2 3">SPP-AMP-1</strain>
    </source>
</reference>
<dbReference type="GO" id="GO:0005524">
    <property type="term" value="F:ATP binding"/>
    <property type="evidence" value="ECO:0007669"/>
    <property type="project" value="InterPro"/>
</dbReference>
<dbReference type="PANTHER" id="PTHR11070">
    <property type="entry name" value="UVRD / RECB / PCRA DNA HELICASE FAMILY MEMBER"/>
    <property type="match status" value="1"/>
</dbReference>
<keyword evidence="3" id="KW-1185">Reference proteome</keyword>
<proteinExistence type="predicted"/>
<dbReference type="Pfam" id="PF08378">
    <property type="entry name" value="NERD"/>
    <property type="match status" value="1"/>
</dbReference>
<dbReference type="InterPro" id="IPR027417">
    <property type="entry name" value="P-loop_NTPase"/>
</dbReference>
<evidence type="ECO:0000313" key="3">
    <source>
        <dbReference type="Proteomes" id="UP000282322"/>
    </source>
</evidence>
<keyword evidence="2" id="KW-0547">Nucleotide-binding</keyword>
<dbReference type="Proteomes" id="UP000282322">
    <property type="component" value="Unassembled WGS sequence"/>
</dbReference>
<dbReference type="SUPFAM" id="SSF52540">
    <property type="entry name" value="P-loop containing nucleoside triphosphate hydrolases"/>
    <property type="match status" value="1"/>
</dbReference>
<comment type="caution">
    <text evidence="2">The sequence shown here is derived from an EMBL/GenBank/DDBJ whole genome shotgun (WGS) entry which is preliminary data.</text>
</comment>
<organism evidence="2 3">
    <name type="scientific">Halocatena pleomorpha</name>
    <dbReference type="NCBI Taxonomy" id="1785090"/>
    <lineage>
        <taxon>Archaea</taxon>
        <taxon>Methanobacteriati</taxon>
        <taxon>Methanobacteriota</taxon>
        <taxon>Stenosarchaea group</taxon>
        <taxon>Halobacteria</taxon>
        <taxon>Halobacteriales</taxon>
        <taxon>Natronomonadaceae</taxon>
        <taxon>Halocatena</taxon>
    </lineage>
</organism>
<protein>
    <submittedName>
        <fullName evidence="2">DNA/RNA helicase</fullName>
    </submittedName>
</protein>
<evidence type="ECO:0000259" key="1">
    <source>
        <dbReference type="Pfam" id="PF08378"/>
    </source>
</evidence>
<dbReference type="InterPro" id="IPR011528">
    <property type="entry name" value="NERD"/>
</dbReference>
<dbReference type="RefSeq" id="WP_124957079.1">
    <property type="nucleotide sequence ID" value="NZ_RRCH01000052.1"/>
</dbReference>
<feature type="domain" description="NERD" evidence="1">
    <location>
        <begin position="14"/>
        <end position="137"/>
    </location>
</feature>
<dbReference type="Gene3D" id="3.40.50.300">
    <property type="entry name" value="P-loop containing nucleotide triphosphate hydrolases"/>
    <property type="match status" value="2"/>
</dbReference>
<keyword evidence="2" id="KW-0378">Hydrolase</keyword>
<keyword evidence="2" id="KW-0067">ATP-binding</keyword>
<dbReference type="GO" id="GO:0003677">
    <property type="term" value="F:DNA binding"/>
    <property type="evidence" value="ECO:0007669"/>
    <property type="project" value="InterPro"/>
</dbReference>
<keyword evidence="2" id="KW-0347">Helicase</keyword>
<dbReference type="OrthoDB" id="62197at2157"/>
<accession>A0A3P3R3X3</accession>
<dbReference type="GO" id="GO:0000725">
    <property type="term" value="P:recombinational repair"/>
    <property type="evidence" value="ECO:0007669"/>
    <property type="project" value="TreeGrafter"/>
</dbReference>
<dbReference type="EMBL" id="RRCH01000052">
    <property type="protein sequence ID" value="RRJ27579.1"/>
    <property type="molecule type" value="Genomic_DNA"/>
</dbReference>
<dbReference type="PANTHER" id="PTHR11070:SF2">
    <property type="entry name" value="ATP-DEPENDENT DNA HELICASE SRS2"/>
    <property type="match status" value="1"/>
</dbReference>
<gene>
    <name evidence="2" type="ORF">EIK79_17570</name>
</gene>
<dbReference type="AlphaFoldDB" id="A0A3P3R3X3"/>
<evidence type="ECO:0000313" key="2">
    <source>
        <dbReference type="EMBL" id="RRJ27579.1"/>
    </source>
</evidence>
<sequence length="713" mass="80858">MDFIASTVEESEPGAEAELDVWDRLKSAFGSEDYGVAYHKYPIIDKGGNRFDHEPDVVLLHREYGLVVIEVKGYQINHIDRIEGHTWYLDGISQSTAQPHAQARSQANFLRSFFVREDKLMGDRGCKIPVNQLVALPNVTREEWEQAGFDGPAAPQVITADDLTPTALRSIFESLKTFDPLDREELRAGLDVLSCGQPISGQSLPPVGEQESKADHYEKVVKGLNGFDLQQQEIGVQIPPGPQQIRGIAGSGKTVLLAMKAARIHEKHPDWDIVFTFYTKSLYDHLTELVERFYEHFTDSKPDFDKLHVIHAWGGRKAGDGVYYRLAKQSKTKFRSFGTAKSEFEDEDVEPFEGCCQRLLDYGDIDEQFDAILIDEAQDFGPAFFNLCREALRQPERLIWAYDEAQNLSSLTAPSPTNIFGTNDDGEPELDLSGQYKRGIRKSHIMRRAYRAPRSVLMLAHAFGMGLKREDGPVQMITRQEGWRNIGYEIEADFRRYGSEATLTREKAQSPHPLQDAEEANRFVKCKEFNSKQKEAEWVADQISTDIQEEGLNPEQILVIPLGPNGRGHAHYSLREALDEHNIEINCVWNNDDHKEFAKPGKVTVSRINRAKGNEAASVYVMSVEAVENENRHKGPVQRRNEAFVGITRSRAWCTITGQIEDRKPMFDELHSLISDVTSEDPEITFQVPNPQLLEHELEEDTDEYDDTALTDF</sequence>
<name>A0A3P3R3X3_9EURY</name>
<dbReference type="InterPro" id="IPR000212">
    <property type="entry name" value="DNA_helicase_UvrD/REP"/>
</dbReference>
<dbReference type="GO" id="GO:0043138">
    <property type="term" value="F:3'-5' DNA helicase activity"/>
    <property type="evidence" value="ECO:0007669"/>
    <property type="project" value="TreeGrafter"/>
</dbReference>